<dbReference type="GO" id="GO:0043565">
    <property type="term" value="F:sequence-specific DNA binding"/>
    <property type="evidence" value="ECO:0007669"/>
    <property type="project" value="InterPro"/>
</dbReference>
<evidence type="ECO:0000313" key="2">
    <source>
        <dbReference type="EMBL" id="KAI3932335.1"/>
    </source>
</evidence>
<keyword evidence="3" id="KW-1185">Reference proteome</keyword>
<organism evidence="2 3">
    <name type="scientific">Papaver atlanticum</name>
    <dbReference type="NCBI Taxonomy" id="357466"/>
    <lineage>
        <taxon>Eukaryota</taxon>
        <taxon>Viridiplantae</taxon>
        <taxon>Streptophyta</taxon>
        <taxon>Embryophyta</taxon>
        <taxon>Tracheophyta</taxon>
        <taxon>Spermatophyta</taxon>
        <taxon>Magnoliopsida</taxon>
        <taxon>Ranunculales</taxon>
        <taxon>Papaveraceae</taxon>
        <taxon>Papaveroideae</taxon>
        <taxon>Papaver</taxon>
    </lineage>
</organism>
<accession>A0AAD4XPW7</accession>
<proteinExistence type="predicted"/>
<dbReference type="PANTHER" id="PTHR46354">
    <property type="entry name" value="DOG1 DOMAIN-CONTAINING PROTEIN"/>
    <property type="match status" value="1"/>
</dbReference>
<dbReference type="GO" id="GO:0006351">
    <property type="term" value="P:DNA-templated transcription"/>
    <property type="evidence" value="ECO:0007669"/>
    <property type="project" value="InterPro"/>
</dbReference>
<evidence type="ECO:0000259" key="1">
    <source>
        <dbReference type="PROSITE" id="PS51806"/>
    </source>
</evidence>
<dbReference type="PROSITE" id="PS51806">
    <property type="entry name" value="DOG1"/>
    <property type="match status" value="1"/>
</dbReference>
<reference evidence="2" key="1">
    <citation type="submission" date="2022-04" db="EMBL/GenBank/DDBJ databases">
        <title>A functionally conserved STORR gene fusion in Papaver species that diverged 16.8 million years ago.</title>
        <authorList>
            <person name="Catania T."/>
        </authorList>
    </citation>
    <scope>NUCLEOTIDE SEQUENCE</scope>
    <source>
        <strain evidence="2">S-188037</strain>
    </source>
</reference>
<dbReference type="AlphaFoldDB" id="A0AAD4XPW7"/>
<sequence>MPYNNSGENMISFEAFFTGWLIRQKYYLEQLISAQKNFQNISELELRSLVSQILLHYQQYYAAKVTAARVDVFALFAPPWFSSYELAYLWITGFKPSLAFKILDKSVSQDELTDEQLEALCRLRVQTKAAERELNNEMARFQESLALPPLVNLALNNPAGRRIDGETVVAAMQTLTEEMETIVESADFIRMTTARKIVEILSPVQSVSFLAAATQLQANIRMLGLQRDAERGRGITR</sequence>
<gene>
    <name evidence="2" type="ORF">MKW98_025055</name>
</gene>
<feature type="domain" description="DOG1" evidence="1">
    <location>
        <begin position="10"/>
        <end position="230"/>
    </location>
</feature>
<dbReference type="InterPro" id="IPR051886">
    <property type="entry name" value="Seed_Dev/Stress_Resp_Reg"/>
</dbReference>
<dbReference type="InterPro" id="IPR025422">
    <property type="entry name" value="TGA_domain"/>
</dbReference>
<dbReference type="Pfam" id="PF14144">
    <property type="entry name" value="DOG1"/>
    <property type="match status" value="1"/>
</dbReference>
<comment type="caution">
    <text evidence="2">The sequence shown here is derived from an EMBL/GenBank/DDBJ whole genome shotgun (WGS) entry which is preliminary data.</text>
</comment>
<evidence type="ECO:0000313" key="3">
    <source>
        <dbReference type="Proteomes" id="UP001202328"/>
    </source>
</evidence>
<dbReference type="Proteomes" id="UP001202328">
    <property type="component" value="Unassembled WGS sequence"/>
</dbReference>
<protein>
    <recommendedName>
        <fullName evidence="1">DOG1 domain-containing protein</fullName>
    </recommendedName>
</protein>
<name>A0AAD4XPW7_9MAGN</name>
<dbReference type="EMBL" id="JAJJMB010007077">
    <property type="protein sequence ID" value="KAI3932335.1"/>
    <property type="molecule type" value="Genomic_DNA"/>
</dbReference>
<dbReference type="PANTHER" id="PTHR46354:SF13">
    <property type="entry name" value="PROTEIN DOG1-LIKE 4"/>
    <property type="match status" value="1"/>
</dbReference>